<dbReference type="PIRSF" id="PIRSF001467">
    <property type="entry name" value="Peptidylpro_ismrse"/>
    <property type="match status" value="1"/>
</dbReference>
<dbReference type="Pfam" id="PF00160">
    <property type="entry name" value="Pro_isomerase"/>
    <property type="match status" value="1"/>
</dbReference>
<evidence type="ECO:0000256" key="3">
    <source>
        <dbReference type="ARBA" id="ARBA00023110"/>
    </source>
</evidence>
<dbReference type="InterPro" id="IPR024936">
    <property type="entry name" value="Cyclophilin-type_PPIase"/>
</dbReference>
<dbReference type="GO" id="GO:0006457">
    <property type="term" value="P:protein folding"/>
    <property type="evidence" value="ECO:0007669"/>
    <property type="project" value="InterPro"/>
</dbReference>
<dbReference type="EC" id="5.2.1.8" evidence="5"/>
<keyword evidence="4 5" id="KW-0413">Isomerase</keyword>
<dbReference type="Proteomes" id="UP000031408">
    <property type="component" value="Unassembled WGS sequence"/>
</dbReference>
<dbReference type="EMBL" id="JSVC01000002">
    <property type="protein sequence ID" value="KIC96189.1"/>
    <property type="molecule type" value="Genomic_DNA"/>
</dbReference>
<comment type="function">
    <text evidence="1 5">PPIases accelerate the folding of proteins. It catalyzes the cis-trans isomerization of proline imidic peptide bonds in oligopeptides.</text>
</comment>
<evidence type="ECO:0000256" key="2">
    <source>
        <dbReference type="ARBA" id="ARBA00007365"/>
    </source>
</evidence>
<dbReference type="PANTHER" id="PTHR45625">
    <property type="entry name" value="PEPTIDYL-PROLYL CIS-TRANS ISOMERASE-RELATED"/>
    <property type="match status" value="1"/>
</dbReference>
<keyword evidence="8" id="KW-1185">Reference proteome</keyword>
<dbReference type="InterPro" id="IPR029000">
    <property type="entry name" value="Cyclophilin-like_dom_sf"/>
</dbReference>
<comment type="similarity">
    <text evidence="2 5">Belongs to the cyclophilin-type PPIase family.</text>
</comment>
<comment type="caution">
    <text evidence="7">The sequence shown here is derived from an EMBL/GenBank/DDBJ whole genome shotgun (WGS) entry which is preliminary data.</text>
</comment>
<evidence type="ECO:0000313" key="7">
    <source>
        <dbReference type="EMBL" id="KIC96189.1"/>
    </source>
</evidence>
<feature type="domain" description="PPIase cyclophilin-type" evidence="6">
    <location>
        <begin position="17"/>
        <end position="216"/>
    </location>
</feature>
<dbReference type="InterPro" id="IPR044666">
    <property type="entry name" value="Cyclophilin_A-like"/>
</dbReference>
<dbReference type="PRINTS" id="PR00153">
    <property type="entry name" value="CSAPPISMRASE"/>
</dbReference>
<sequence length="219" mass="24199">MPACNPKLGNGLRKKDLSKDVVLETTKGNITLRLYEETPAHRNNFLKLVKEGYYDSVLFHRVIQNFMIQAGDPLSRNASDTAELGNGGPNYTVPAEFWQPYFHHKGVLAAARMSDDVNPTKASSGSQFYIVQGKKFTDAGLDSVEVYRLKGRKIPAEHREVYKTEGGAPHLDQNYTIFGEVIAGLNVVDSIASVPTTGRQGGDRPLQPVRIIRAKLVSK</sequence>
<comment type="catalytic activity">
    <reaction evidence="5">
        <text>[protein]-peptidylproline (omega=180) = [protein]-peptidylproline (omega=0)</text>
        <dbReference type="Rhea" id="RHEA:16237"/>
        <dbReference type="Rhea" id="RHEA-COMP:10747"/>
        <dbReference type="Rhea" id="RHEA-COMP:10748"/>
        <dbReference type="ChEBI" id="CHEBI:83833"/>
        <dbReference type="ChEBI" id="CHEBI:83834"/>
        <dbReference type="EC" id="5.2.1.8"/>
    </reaction>
</comment>
<dbReference type="GO" id="GO:0003755">
    <property type="term" value="F:peptidyl-prolyl cis-trans isomerase activity"/>
    <property type="evidence" value="ECO:0007669"/>
    <property type="project" value="UniProtKB-UniRule"/>
</dbReference>
<organism evidence="7 8">
    <name type="scientific">Flavihumibacter solisilvae</name>
    <dbReference type="NCBI Taxonomy" id="1349421"/>
    <lineage>
        <taxon>Bacteria</taxon>
        <taxon>Pseudomonadati</taxon>
        <taxon>Bacteroidota</taxon>
        <taxon>Chitinophagia</taxon>
        <taxon>Chitinophagales</taxon>
        <taxon>Chitinophagaceae</taxon>
        <taxon>Flavihumibacter</taxon>
    </lineage>
</organism>
<evidence type="ECO:0000313" key="8">
    <source>
        <dbReference type="Proteomes" id="UP000031408"/>
    </source>
</evidence>
<evidence type="ECO:0000256" key="4">
    <source>
        <dbReference type="ARBA" id="ARBA00023235"/>
    </source>
</evidence>
<dbReference type="CDD" id="cd00317">
    <property type="entry name" value="cyclophilin"/>
    <property type="match status" value="1"/>
</dbReference>
<name>A0A0C1J0A1_9BACT</name>
<dbReference type="PROSITE" id="PS00170">
    <property type="entry name" value="CSA_PPIASE_1"/>
    <property type="match status" value="1"/>
</dbReference>
<evidence type="ECO:0000256" key="1">
    <source>
        <dbReference type="ARBA" id="ARBA00002388"/>
    </source>
</evidence>
<evidence type="ECO:0000256" key="5">
    <source>
        <dbReference type="RuleBase" id="RU363019"/>
    </source>
</evidence>
<accession>A0A0C1J0A1</accession>
<gene>
    <name evidence="7" type="ORF">OI18_02695</name>
</gene>
<keyword evidence="3 5" id="KW-0697">Rotamase</keyword>
<dbReference type="Gene3D" id="2.40.100.10">
    <property type="entry name" value="Cyclophilin-like"/>
    <property type="match status" value="1"/>
</dbReference>
<dbReference type="PANTHER" id="PTHR45625:SF4">
    <property type="entry name" value="PEPTIDYLPROLYL ISOMERASE DOMAIN AND WD REPEAT-CONTAINING PROTEIN 1"/>
    <property type="match status" value="1"/>
</dbReference>
<reference evidence="7 8" key="1">
    <citation type="submission" date="2014-11" db="EMBL/GenBank/DDBJ databases">
        <title>Genome sequence of Flavihumibacter solisilvae 3-3.</title>
        <authorList>
            <person name="Zhou G."/>
            <person name="Li M."/>
            <person name="Wang G."/>
        </authorList>
    </citation>
    <scope>NUCLEOTIDE SEQUENCE [LARGE SCALE GENOMIC DNA]</scope>
    <source>
        <strain evidence="7 8">3-3</strain>
    </source>
</reference>
<dbReference type="STRING" id="1349421.OI18_02695"/>
<dbReference type="SUPFAM" id="SSF50891">
    <property type="entry name" value="Cyclophilin-like"/>
    <property type="match status" value="1"/>
</dbReference>
<dbReference type="InterPro" id="IPR020892">
    <property type="entry name" value="Cyclophilin-type_PPIase_CS"/>
</dbReference>
<dbReference type="AlphaFoldDB" id="A0A0C1J0A1"/>
<dbReference type="InterPro" id="IPR002130">
    <property type="entry name" value="Cyclophilin-type_PPIase_dom"/>
</dbReference>
<dbReference type="PROSITE" id="PS50072">
    <property type="entry name" value="CSA_PPIASE_2"/>
    <property type="match status" value="1"/>
</dbReference>
<protein>
    <recommendedName>
        <fullName evidence="5">Peptidyl-prolyl cis-trans isomerase</fullName>
        <shortName evidence="5">PPIase</shortName>
        <ecNumber evidence="5">5.2.1.8</ecNumber>
    </recommendedName>
</protein>
<evidence type="ECO:0000259" key="6">
    <source>
        <dbReference type="PROSITE" id="PS50072"/>
    </source>
</evidence>
<proteinExistence type="inferred from homology"/>